<dbReference type="EMBL" id="JAAVJL010000001">
    <property type="protein sequence ID" value="NMF58481.1"/>
    <property type="molecule type" value="Genomic_DNA"/>
</dbReference>
<accession>A0ABX1LTY6</accession>
<feature type="domain" description="Transposase IS4-like" evidence="1">
    <location>
        <begin position="99"/>
        <end position="251"/>
    </location>
</feature>
<evidence type="ECO:0000259" key="2">
    <source>
        <dbReference type="Pfam" id="PF13340"/>
    </source>
</evidence>
<sequence>MRQPYNTDLSNEEWEIIAPMMPKPSKLGRPPKTNFREVLNEIFYIAKNGCTWENLPHDLPTYSTIYFYFQRWTKTGVIAEINYQISTQVRLADGREATPSLASLDSQSIKTMDSAGSRGIDGGKKVKGRKRFIMVDTLGLVFGALVCPANVGERAGAMRLLANLKYPLRRLQKILVDKGFSGEDITQWVKDNFSCTWEVSKRSESQKGFVVESKRWVVERTFAWIDKYRRLSKDYEFYENISESFIYIALIRKMLKNLTAVNS</sequence>
<evidence type="ECO:0000259" key="1">
    <source>
        <dbReference type="Pfam" id="PF01609"/>
    </source>
</evidence>
<evidence type="ECO:0000313" key="3">
    <source>
        <dbReference type="EMBL" id="NMF58481.1"/>
    </source>
</evidence>
<dbReference type="PANTHER" id="PTHR30007:SF0">
    <property type="entry name" value="TRANSPOSASE"/>
    <property type="match status" value="1"/>
</dbReference>
<keyword evidence="4" id="KW-1185">Reference proteome</keyword>
<dbReference type="NCBIfam" id="NF033580">
    <property type="entry name" value="transpos_IS5_3"/>
    <property type="match status" value="1"/>
</dbReference>
<comment type="caution">
    <text evidence="3">The sequence shown here is derived from an EMBL/GenBank/DDBJ whole genome shotgun (WGS) entry which is preliminary data.</text>
</comment>
<dbReference type="Proteomes" id="UP000738376">
    <property type="component" value="Unassembled WGS sequence"/>
</dbReference>
<gene>
    <name evidence="3" type="ORF">HC246_10730</name>
</gene>
<reference evidence="3 4" key="1">
    <citation type="submission" date="2020-03" db="EMBL/GenBank/DDBJ databases">
        <title>Draft Genome Sequence of 2-Methylisoborneol Producing Pseudanabaena yagii Strain GIHE-NHR1 Isolated from North Han River in South Korea.</title>
        <authorList>
            <person name="Jeong J."/>
        </authorList>
    </citation>
    <scope>NUCLEOTIDE SEQUENCE [LARGE SCALE GENOMIC DNA]</scope>
    <source>
        <strain evidence="3 4">GIHE-NHR1</strain>
    </source>
</reference>
<dbReference type="RefSeq" id="WP_169363381.1">
    <property type="nucleotide sequence ID" value="NZ_JAAVJL010000001.1"/>
</dbReference>
<dbReference type="InterPro" id="IPR025161">
    <property type="entry name" value="IS402-like_dom"/>
</dbReference>
<dbReference type="InterPro" id="IPR002559">
    <property type="entry name" value="Transposase_11"/>
</dbReference>
<proteinExistence type="predicted"/>
<organism evidence="3 4">
    <name type="scientific">Pseudanabaena yagii GIHE-NHR1</name>
    <dbReference type="NCBI Taxonomy" id="2722753"/>
    <lineage>
        <taxon>Bacteria</taxon>
        <taxon>Bacillati</taxon>
        <taxon>Cyanobacteriota</taxon>
        <taxon>Cyanophyceae</taxon>
        <taxon>Pseudanabaenales</taxon>
        <taxon>Pseudanabaenaceae</taxon>
        <taxon>Pseudanabaena</taxon>
        <taxon>Pseudanabaena yagii</taxon>
    </lineage>
</organism>
<dbReference type="PANTHER" id="PTHR30007">
    <property type="entry name" value="PHP DOMAIN PROTEIN"/>
    <property type="match status" value="1"/>
</dbReference>
<dbReference type="Pfam" id="PF01609">
    <property type="entry name" value="DDE_Tnp_1"/>
    <property type="match status" value="1"/>
</dbReference>
<protein>
    <submittedName>
        <fullName evidence="3">IS5 family transposase</fullName>
    </submittedName>
</protein>
<name>A0ABX1LTY6_9CYAN</name>
<feature type="domain" description="Insertion element IS402-like" evidence="2">
    <location>
        <begin position="9"/>
        <end position="81"/>
    </location>
</feature>
<evidence type="ECO:0000313" key="4">
    <source>
        <dbReference type="Proteomes" id="UP000738376"/>
    </source>
</evidence>
<dbReference type="Pfam" id="PF13340">
    <property type="entry name" value="DUF4096"/>
    <property type="match status" value="1"/>
</dbReference>